<name>A0A0U2Z4M8_9BACL</name>
<dbReference type="Proteomes" id="UP000067683">
    <property type="component" value="Chromosome"/>
</dbReference>
<dbReference type="KEGG" id="prt:AUC31_06050"/>
<dbReference type="NCBIfam" id="TIGR04449">
    <property type="entry name" value="halocin_C8_dom"/>
    <property type="match status" value="1"/>
</dbReference>
<evidence type="ECO:0000313" key="2">
    <source>
        <dbReference type="EMBL" id="ALS74811.1"/>
    </source>
</evidence>
<dbReference type="OrthoDB" id="2969553at2"/>
<evidence type="ECO:0000313" key="3">
    <source>
        <dbReference type="Proteomes" id="UP000067683"/>
    </source>
</evidence>
<dbReference type="AlphaFoldDB" id="A0A0U2Z4M8"/>
<accession>A0A0U2Z4M8</accession>
<gene>
    <name evidence="2" type="ORF">AUC31_06050</name>
</gene>
<keyword evidence="1" id="KW-0732">Signal</keyword>
<dbReference type="RefSeq" id="WP_058381518.1">
    <property type="nucleotide sequence ID" value="NZ_CP013659.2"/>
</dbReference>
<dbReference type="EMBL" id="CP013659">
    <property type="protein sequence ID" value="ALS74811.1"/>
    <property type="molecule type" value="Genomic_DNA"/>
</dbReference>
<sequence>MSIKSFEKVFMLVAVAILLVSSAFSSVGAAQAEGPMFEKGTSNVSQKEFNQIRNTLKKTDEYQVYKKISKINAISTDNIIINTVPGPKGDIAYVEFIFDELAKQSENLAYVQFTYDVANRDVITDQALFAKQMDGDNINIQAVFNLDGKQTEVYNVTVDNEGGLLDQDGLEVSHEDFVANAEKNIKGASQNASENGNEFVAYASFCEYAVGALCGTGGGVACYALAGALGITTGLGGLGLAAICALVGSVGCTAATDQICN</sequence>
<dbReference type="InterPro" id="IPR031033">
    <property type="entry name" value="Halocin_C8_dom"/>
</dbReference>
<feature type="signal peptide" evidence="1">
    <location>
        <begin position="1"/>
        <end position="29"/>
    </location>
</feature>
<evidence type="ECO:0000256" key="1">
    <source>
        <dbReference type="SAM" id="SignalP"/>
    </source>
</evidence>
<reference evidence="2" key="1">
    <citation type="submission" date="2016-01" db="EMBL/GenBank/DDBJ databases">
        <title>Complete genome of Planococcus rifietoensis type strain M8.</title>
        <authorList>
            <person name="See-Too W.S."/>
        </authorList>
    </citation>
    <scope>NUCLEOTIDE SEQUENCE [LARGE SCALE GENOMIC DNA]</scope>
    <source>
        <strain evidence="2">M8</strain>
    </source>
</reference>
<keyword evidence="3" id="KW-1185">Reference proteome</keyword>
<dbReference type="NCBIfam" id="NF040679">
    <property type="entry name" value="halocin_of_epi"/>
    <property type="match status" value="1"/>
</dbReference>
<proteinExistence type="predicted"/>
<protein>
    <submittedName>
        <fullName evidence="2">Uncharacterized protein</fullName>
    </submittedName>
</protein>
<organism evidence="2 3">
    <name type="scientific">Planococcus rifietoensis</name>
    <dbReference type="NCBI Taxonomy" id="200991"/>
    <lineage>
        <taxon>Bacteria</taxon>
        <taxon>Bacillati</taxon>
        <taxon>Bacillota</taxon>
        <taxon>Bacilli</taxon>
        <taxon>Bacillales</taxon>
        <taxon>Caryophanaceae</taxon>
        <taxon>Planococcus</taxon>
    </lineage>
</organism>
<feature type="chain" id="PRO_5038610107" evidence="1">
    <location>
        <begin position="30"/>
        <end position="261"/>
    </location>
</feature>